<feature type="transmembrane region" description="Helical" evidence="1">
    <location>
        <begin position="156"/>
        <end position="172"/>
    </location>
</feature>
<keyword evidence="1" id="KW-0812">Transmembrane</keyword>
<dbReference type="EMBL" id="CP001634">
    <property type="protein sequence ID" value="ACR79981.1"/>
    <property type="molecule type" value="Genomic_DNA"/>
</dbReference>
<evidence type="ECO:0008006" key="4">
    <source>
        <dbReference type="Google" id="ProtNLM"/>
    </source>
</evidence>
<proteinExistence type="predicted"/>
<keyword evidence="1" id="KW-1133">Transmembrane helix</keyword>
<dbReference type="KEGG" id="kol:Kole_1287"/>
<organism evidence="2 3">
    <name type="scientific">Kosmotoga olearia (strain ATCC BAA-1733 / DSM 21960 / TBF 19.5.1)</name>
    <dbReference type="NCBI Taxonomy" id="521045"/>
    <lineage>
        <taxon>Bacteria</taxon>
        <taxon>Thermotogati</taxon>
        <taxon>Thermotogota</taxon>
        <taxon>Thermotogae</taxon>
        <taxon>Kosmotogales</taxon>
        <taxon>Kosmotogaceae</taxon>
        <taxon>Kosmotoga</taxon>
    </lineage>
</organism>
<feature type="transmembrane region" description="Helical" evidence="1">
    <location>
        <begin position="323"/>
        <end position="345"/>
    </location>
</feature>
<protein>
    <recommendedName>
        <fullName evidence="4">Oligosaccharide repeat unit polymerase</fullName>
    </recommendedName>
</protein>
<feature type="transmembrane region" description="Helical" evidence="1">
    <location>
        <begin position="87"/>
        <end position="107"/>
    </location>
</feature>
<sequence>MNRLFSGVRDNFSFFIYSMIYIYLFGVGYLMSTFMNFFYGYQTIGRNETVYIMIINYLLAVIAYKIARSVLPKRTYPIVLNITRFSYTTSSLALLTVGVMLVFNRLYQMGFKPFWVYGGVPITESGLVGVGLTVLSIASGLDCLYLFSRKSSNSKIFILLLFIAKFSILVLFGRSRSLFLWLGIMFVYFLVIMGIGNHRFRTILFMFIIIAFLSMMFYRILLIKSKIDDPVLISRITLASLAPEFRDFSNFINKYDPNSNTETGKRILGNMIATLLPDEVWQFLGVNKYEIGLFNRGSLFHSILFGSQNSTVGVRITYFGEMYIVNGIYGIFLGTLIISTLLGLLSKYNYSLFTWLMTINLAISQFNGLNVITLRIIPILIVVLIAEFNWAVAIKELYYKSGHTLGGQNERLSAIGRESAGV</sequence>
<feature type="transmembrane region" description="Helical" evidence="1">
    <location>
        <begin position="12"/>
        <end position="30"/>
    </location>
</feature>
<feature type="transmembrane region" description="Helical" evidence="1">
    <location>
        <begin position="50"/>
        <end position="67"/>
    </location>
</feature>
<feature type="transmembrane region" description="Helical" evidence="1">
    <location>
        <begin position="203"/>
        <end position="221"/>
    </location>
</feature>
<evidence type="ECO:0000256" key="1">
    <source>
        <dbReference type="SAM" id="Phobius"/>
    </source>
</evidence>
<reference evidence="2 3" key="2">
    <citation type="journal article" date="2011" name="J. Bacteriol.">
        <title>Genome Sequence of Kosmotoga olearia Strain TBF 19.5.1, a Thermophilic Bacterium with a Wide Growth Temperature Range, Isolated from the Troll B Oil Platform in the North Sea.</title>
        <authorList>
            <person name="Swithers K.S."/>
            <person name="Dipippo J.L."/>
            <person name="Bruce D.C."/>
            <person name="Detter C."/>
            <person name="Tapia R."/>
            <person name="Han S."/>
            <person name="Goodwin L.A."/>
            <person name="Han J."/>
            <person name="Woyke T."/>
            <person name="Pitluck S."/>
            <person name="Pennacchio L."/>
            <person name="Nolan M."/>
            <person name="Mikhailova N."/>
            <person name="Land M.L."/>
            <person name="Nesbo C.L."/>
            <person name="Gogarten J.P."/>
            <person name="Noll K.M."/>
        </authorList>
    </citation>
    <scope>NUCLEOTIDE SEQUENCE [LARGE SCALE GENOMIC DNA]</scope>
    <source>
        <strain evidence="3">ATCC BAA-1733 / DSM 21960 / TBF 19.5.1</strain>
    </source>
</reference>
<accession>C5CDB8</accession>
<keyword evidence="1" id="KW-0472">Membrane</keyword>
<keyword evidence="3" id="KW-1185">Reference proteome</keyword>
<name>C5CDB8_KOSOT</name>
<dbReference type="HOGENOM" id="CLU_650169_0_0_0"/>
<reference evidence="2 3" key="1">
    <citation type="submission" date="2009-06" db="EMBL/GenBank/DDBJ databases">
        <title>Complete sequence of Thermotogales bacterium TBF 19.5.1.</title>
        <authorList>
            <consortium name="US DOE Joint Genome Institute"/>
            <person name="Lucas S."/>
            <person name="Copeland A."/>
            <person name="Lapidus A."/>
            <person name="Glavina del Rio T."/>
            <person name="Tice H."/>
            <person name="Bruce D."/>
            <person name="Goodwin L."/>
            <person name="Pitluck S."/>
            <person name="Chertkov O."/>
            <person name="Brettin T."/>
            <person name="Detter J.C."/>
            <person name="Han C."/>
            <person name="Schmutz J."/>
            <person name="Larimer F."/>
            <person name="Land M."/>
            <person name="Hauser L."/>
            <person name="Kyrpides N."/>
            <person name="Ovchinnikova G."/>
            <person name="Noll K."/>
        </authorList>
    </citation>
    <scope>NUCLEOTIDE SEQUENCE [LARGE SCALE GENOMIC DNA]</scope>
    <source>
        <strain evidence="3">ATCC BAA-1733 / DSM 21960 / TBF 19.5.1</strain>
    </source>
</reference>
<dbReference type="STRING" id="521045.Kole_1287"/>
<dbReference type="AlphaFoldDB" id="C5CDB8"/>
<feature type="transmembrane region" description="Helical" evidence="1">
    <location>
        <begin position="178"/>
        <end position="196"/>
    </location>
</feature>
<gene>
    <name evidence="2" type="ordered locus">Kole_1287</name>
</gene>
<evidence type="ECO:0000313" key="3">
    <source>
        <dbReference type="Proteomes" id="UP000002382"/>
    </source>
</evidence>
<dbReference type="Proteomes" id="UP000002382">
    <property type="component" value="Chromosome"/>
</dbReference>
<feature type="transmembrane region" description="Helical" evidence="1">
    <location>
        <begin position="376"/>
        <end position="394"/>
    </location>
</feature>
<evidence type="ECO:0000313" key="2">
    <source>
        <dbReference type="EMBL" id="ACR79981.1"/>
    </source>
</evidence>